<protein>
    <recommendedName>
        <fullName evidence="5">Sel1 domain protein repeat-containing protein</fullName>
    </recommendedName>
</protein>
<evidence type="ECO:0000313" key="4">
    <source>
        <dbReference type="Proteomes" id="UP000006833"/>
    </source>
</evidence>
<accession>A8LNB9</accession>
<organism evidence="3 4">
    <name type="scientific">Dinoroseobacter shibae (strain DSM 16493 / NCIMB 14021 / DFL 12)</name>
    <dbReference type="NCBI Taxonomy" id="398580"/>
    <lineage>
        <taxon>Bacteria</taxon>
        <taxon>Pseudomonadati</taxon>
        <taxon>Pseudomonadota</taxon>
        <taxon>Alphaproteobacteria</taxon>
        <taxon>Rhodobacterales</taxon>
        <taxon>Roseobacteraceae</taxon>
        <taxon>Dinoroseobacter</taxon>
    </lineage>
</organism>
<dbReference type="InterPro" id="IPR011990">
    <property type="entry name" value="TPR-like_helical_dom_sf"/>
</dbReference>
<name>A8LNB9_DINSH</name>
<gene>
    <name evidence="3" type="ordered locus">Dshi_1890</name>
</gene>
<dbReference type="SUPFAM" id="SSF81901">
    <property type="entry name" value="HCP-like"/>
    <property type="match status" value="1"/>
</dbReference>
<sequence length="373" mass="39709">MTRMRTAALACLAGLFLGTQSGQADPPRDVRAQFAEAMALHASAPQDGIAALLALAQAGYGRALDRLAYFHLTGQSVPRDPHAARALYAEAVAAGHSRSLVSLAKVEMTLGAFAEAQTTLDLARAAGDARAEPTLAWAHATGRLGPRSDPAAGLARLRSLAAENNRDAQLLVPAALISNPAAPDLSAPLRDRLEDRAAQGDARAAEALLRYLRLRADPTGTPEARVALLETPGLRPKIRIEEALHLAAVQQARRFWRAAEEIVATAPPAVLPRALVVTARLNRNAYLRLLQKELDALGYDTGAPSPYLRAPLIRAINRFCRDRDIALACKPGPLKSTTIKALAAELGTARAETTPAARPQDHQERGDGRPGRT</sequence>
<dbReference type="RefSeq" id="WP_012178562.1">
    <property type="nucleotide sequence ID" value="NC_009952.1"/>
</dbReference>
<evidence type="ECO:0000256" key="2">
    <source>
        <dbReference type="SAM" id="SignalP"/>
    </source>
</evidence>
<reference evidence="4" key="1">
    <citation type="journal article" date="2010" name="ISME J.">
        <title>The complete genome sequence of the algal symbiont Dinoroseobacter shibae: a hitchhiker's guide to life in the sea.</title>
        <authorList>
            <person name="Wagner-Dobler I."/>
            <person name="Ballhausen B."/>
            <person name="Berger M."/>
            <person name="Brinkhoff T."/>
            <person name="Buchholz I."/>
            <person name="Bunk B."/>
            <person name="Cypionka H."/>
            <person name="Daniel R."/>
            <person name="Drepper T."/>
            <person name="Gerdts G."/>
            <person name="Hahnke S."/>
            <person name="Han C."/>
            <person name="Jahn D."/>
            <person name="Kalhoefer D."/>
            <person name="Kiss H."/>
            <person name="Klenk H.P."/>
            <person name="Kyrpides N."/>
            <person name="Liebl W."/>
            <person name="Liesegang H."/>
            <person name="Meincke L."/>
            <person name="Pati A."/>
            <person name="Petersen J."/>
            <person name="Piekarski T."/>
            <person name="Pommerenke C."/>
            <person name="Pradella S."/>
            <person name="Pukall R."/>
            <person name="Rabus R."/>
            <person name="Stackebrandt E."/>
            <person name="Thole S."/>
            <person name="Thompson L."/>
            <person name="Tielen P."/>
            <person name="Tomasch J."/>
            <person name="von Jan M."/>
            <person name="Wanphrut N."/>
            <person name="Wichels A."/>
            <person name="Zech H."/>
            <person name="Simon M."/>
        </authorList>
    </citation>
    <scope>NUCLEOTIDE SEQUENCE [LARGE SCALE GENOMIC DNA]</scope>
    <source>
        <strain evidence="4">DSM 16493 / NCIMB 14021 / DFL 12</strain>
    </source>
</reference>
<evidence type="ECO:0000256" key="1">
    <source>
        <dbReference type="SAM" id="MobiDB-lite"/>
    </source>
</evidence>
<dbReference type="eggNOG" id="COG0790">
    <property type="taxonomic scope" value="Bacteria"/>
</dbReference>
<dbReference type="AlphaFoldDB" id="A8LNB9"/>
<feature type="signal peptide" evidence="2">
    <location>
        <begin position="1"/>
        <end position="24"/>
    </location>
</feature>
<feature type="compositionally biased region" description="Basic and acidic residues" evidence="1">
    <location>
        <begin position="359"/>
        <end position="373"/>
    </location>
</feature>
<dbReference type="InterPro" id="IPR006597">
    <property type="entry name" value="Sel1-like"/>
</dbReference>
<feature type="chain" id="PRO_5002723439" description="Sel1 domain protein repeat-containing protein" evidence="2">
    <location>
        <begin position="25"/>
        <end position="373"/>
    </location>
</feature>
<keyword evidence="4" id="KW-1185">Reference proteome</keyword>
<proteinExistence type="predicted"/>
<dbReference type="STRING" id="398580.Dshi_1890"/>
<dbReference type="Proteomes" id="UP000006833">
    <property type="component" value="Chromosome"/>
</dbReference>
<evidence type="ECO:0000313" key="3">
    <source>
        <dbReference type="EMBL" id="ABV93632.1"/>
    </source>
</evidence>
<dbReference type="SMART" id="SM00671">
    <property type="entry name" value="SEL1"/>
    <property type="match status" value="2"/>
</dbReference>
<evidence type="ECO:0008006" key="5">
    <source>
        <dbReference type="Google" id="ProtNLM"/>
    </source>
</evidence>
<dbReference type="Gene3D" id="1.25.40.10">
    <property type="entry name" value="Tetratricopeptide repeat domain"/>
    <property type="match status" value="1"/>
</dbReference>
<feature type="compositionally biased region" description="Low complexity" evidence="1">
    <location>
        <begin position="348"/>
        <end position="358"/>
    </location>
</feature>
<dbReference type="OrthoDB" id="7843431at2"/>
<dbReference type="KEGG" id="dsh:Dshi_1890"/>
<dbReference type="EMBL" id="CP000830">
    <property type="protein sequence ID" value="ABV93632.1"/>
    <property type="molecule type" value="Genomic_DNA"/>
</dbReference>
<dbReference type="HOGENOM" id="CLU_741311_0_0_5"/>
<feature type="region of interest" description="Disordered" evidence="1">
    <location>
        <begin position="348"/>
        <end position="373"/>
    </location>
</feature>
<keyword evidence="2" id="KW-0732">Signal</keyword>